<feature type="domain" description="Class II aldolase/adducin N-terminal" evidence="1">
    <location>
        <begin position="1"/>
        <end position="59"/>
    </location>
</feature>
<gene>
    <name evidence="2" type="ORF">SARC_17587</name>
</gene>
<dbReference type="Pfam" id="PF00596">
    <property type="entry name" value="Aldolase_II"/>
    <property type="match status" value="1"/>
</dbReference>
<dbReference type="STRING" id="667725.A0A0L0EZU8"/>
<protein>
    <recommendedName>
        <fullName evidence="1">Class II aldolase/adducin N-terminal domain-containing protein</fullName>
    </recommendedName>
</protein>
<evidence type="ECO:0000313" key="2">
    <source>
        <dbReference type="EMBL" id="KNC69894.1"/>
    </source>
</evidence>
<evidence type="ECO:0000259" key="1">
    <source>
        <dbReference type="Pfam" id="PF00596"/>
    </source>
</evidence>
<dbReference type="Gene3D" id="3.40.225.10">
    <property type="entry name" value="Class II aldolase/adducin N-terminal domain"/>
    <property type="match status" value="1"/>
</dbReference>
<dbReference type="GeneID" id="25918091"/>
<dbReference type="OrthoDB" id="191080at2759"/>
<dbReference type="GO" id="GO:0046570">
    <property type="term" value="F:methylthioribulose 1-phosphate dehydratase activity"/>
    <property type="evidence" value="ECO:0007669"/>
    <property type="project" value="TreeGrafter"/>
</dbReference>
<dbReference type="RefSeq" id="XP_014143796.1">
    <property type="nucleotide sequence ID" value="XM_014288321.1"/>
</dbReference>
<reference evidence="2 3" key="1">
    <citation type="submission" date="2011-02" db="EMBL/GenBank/DDBJ databases">
        <title>The Genome Sequence of Sphaeroforma arctica JP610.</title>
        <authorList>
            <consortium name="The Broad Institute Genome Sequencing Platform"/>
            <person name="Russ C."/>
            <person name="Cuomo C."/>
            <person name="Young S.K."/>
            <person name="Zeng Q."/>
            <person name="Gargeya S."/>
            <person name="Alvarado L."/>
            <person name="Berlin A."/>
            <person name="Chapman S.B."/>
            <person name="Chen Z."/>
            <person name="Freedman E."/>
            <person name="Gellesch M."/>
            <person name="Goldberg J."/>
            <person name="Griggs A."/>
            <person name="Gujja S."/>
            <person name="Heilman E."/>
            <person name="Heiman D."/>
            <person name="Howarth C."/>
            <person name="Mehta T."/>
            <person name="Neiman D."/>
            <person name="Pearson M."/>
            <person name="Roberts A."/>
            <person name="Saif S."/>
            <person name="Shea T."/>
            <person name="Shenoy N."/>
            <person name="Sisk P."/>
            <person name="Stolte C."/>
            <person name="Sykes S."/>
            <person name="White J."/>
            <person name="Yandava C."/>
            <person name="Burger G."/>
            <person name="Gray M.W."/>
            <person name="Holland P.W.H."/>
            <person name="King N."/>
            <person name="Lang F.B.F."/>
            <person name="Roger A.J."/>
            <person name="Ruiz-Trillo I."/>
            <person name="Haas B."/>
            <person name="Nusbaum C."/>
            <person name="Birren B."/>
        </authorList>
    </citation>
    <scope>NUCLEOTIDE SEQUENCE [LARGE SCALE GENOMIC DNA]</scope>
    <source>
        <strain evidence="2 3">JP610</strain>
    </source>
</reference>
<dbReference type="SUPFAM" id="SSF53639">
    <property type="entry name" value="AraD/HMP-PK domain-like"/>
    <property type="match status" value="1"/>
</dbReference>
<dbReference type="Proteomes" id="UP000054560">
    <property type="component" value="Unassembled WGS sequence"/>
</dbReference>
<keyword evidence="3" id="KW-1185">Reference proteome</keyword>
<sequence>KERMLPDDLFVCTPGEEDVAGPPEDRRLKKSQCTPLFFNAYRMRSAGAVIHTHSQVGNATE</sequence>
<name>A0A0L0EZU8_9EUKA</name>
<proteinExistence type="predicted"/>
<dbReference type="PANTHER" id="PTHR10640:SF7">
    <property type="entry name" value="METHYLTHIORIBULOSE-1-PHOSPHATE DEHYDRATASE"/>
    <property type="match status" value="1"/>
</dbReference>
<dbReference type="AlphaFoldDB" id="A0A0L0EZU8"/>
<accession>A0A0L0EZU8</accession>
<dbReference type="EMBL" id="KQ252902">
    <property type="protein sequence ID" value="KNC69894.1"/>
    <property type="molecule type" value="Genomic_DNA"/>
</dbReference>
<dbReference type="InterPro" id="IPR036409">
    <property type="entry name" value="Aldolase_II/adducin_N_sf"/>
</dbReference>
<dbReference type="eggNOG" id="KOG2631">
    <property type="taxonomic scope" value="Eukaryota"/>
</dbReference>
<dbReference type="GO" id="GO:0005737">
    <property type="term" value="C:cytoplasm"/>
    <property type="evidence" value="ECO:0007669"/>
    <property type="project" value="TreeGrafter"/>
</dbReference>
<evidence type="ECO:0000313" key="3">
    <source>
        <dbReference type="Proteomes" id="UP000054560"/>
    </source>
</evidence>
<feature type="non-terminal residue" evidence="2">
    <location>
        <position position="1"/>
    </location>
</feature>
<dbReference type="PANTHER" id="PTHR10640">
    <property type="entry name" value="METHYLTHIORIBULOSE-1-PHOSPHATE DEHYDRATASE"/>
    <property type="match status" value="1"/>
</dbReference>
<organism evidence="2 3">
    <name type="scientific">Sphaeroforma arctica JP610</name>
    <dbReference type="NCBI Taxonomy" id="667725"/>
    <lineage>
        <taxon>Eukaryota</taxon>
        <taxon>Ichthyosporea</taxon>
        <taxon>Ichthyophonida</taxon>
        <taxon>Sphaeroforma</taxon>
    </lineage>
</organism>
<dbReference type="InterPro" id="IPR001303">
    <property type="entry name" value="Aldolase_II/adducin_N"/>
</dbReference>
<dbReference type="GO" id="GO:0019509">
    <property type="term" value="P:L-methionine salvage from methylthioadenosine"/>
    <property type="evidence" value="ECO:0007669"/>
    <property type="project" value="TreeGrafter"/>
</dbReference>